<proteinExistence type="predicted"/>
<dbReference type="Gene3D" id="1.25.40.10">
    <property type="entry name" value="Tetratricopeptide repeat domain"/>
    <property type="match status" value="2"/>
</dbReference>
<evidence type="ECO:0000313" key="2">
    <source>
        <dbReference type="EMBL" id="WAW09829.1"/>
    </source>
</evidence>
<reference evidence="2" key="1">
    <citation type="journal article" date="2022" name="Front. Microbiol.">
        <title>New perspectives on an old grouping: The genomic and phenotypic variability of Oxalobacter formigenes and the implications for calcium oxalate stone prevention.</title>
        <authorList>
            <person name="Chmiel J.A."/>
            <person name="Carr C."/>
            <person name="Stuivenberg G.A."/>
            <person name="Venema R."/>
            <person name="Chanyi R.M."/>
            <person name="Al K.F."/>
            <person name="Giguere D."/>
            <person name="Say H."/>
            <person name="Akouris P.P."/>
            <person name="Dominguez Romero S.A."/>
            <person name="Kwong A."/>
            <person name="Tai V."/>
            <person name="Koval S.F."/>
            <person name="Razvi H."/>
            <person name="Bjazevic J."/>
            <person name="Burton J.P."/>
        </authorList>
    </citation>
    <scope>NUCLEOTIDE SEQUENCE</scope>
    <source>
        <strain evidence="2">WoOx3</strain>
    </source>
</reference>
<name>A0A9E9LVY6_9BURK</name>
<dbReference type="EMBL" id="CP098242">
    <property type="protein sequence ID" value="WAW09829.1"/>
    <property type="molecule type" value="Genomic_DNA"/>
</dbReference>
<gene>
    <name evidence="2" type="ORF">NB640_11495</name>
</gene>
<dbReference type="AlphaFoldDB" id="A0A9E9LVY6"/>
<dbReference type="InterPro" id="IPR011990">
    <property type="entry name" value="TPR-like_helical_dom_sf"/>
</dbReference>
<sequence>MMRRFFLGAGLLLAWCFPAAAVMAANASCDAIMAGTLKNSSMLDRAACHIIAKAEAGDAEAQYEAGLVYSWGVDALQPDPDVAAAWLMKAAQGGQAEAAYRLAAFYVDGYGVKQNMEEAYRWFETAANAGSSLAMFELGGMLEYGLGVERDTEKARQWYGKARELHNHEAEVNQVLEERDLMENPWDAAKSGEAKAQYYAGLVKWQEARSALAAAERATAYAEAVKWYAQSAAQGYAPAQSALGLACARGVAGKADEETAAIWYARAAKQGYAEARYQLAILYVNGLGVQKDEAKALGLFIWAAEHEHSEAQRLLAAMYETGMGVKANRVEARKWHRRSAQQNNVALRDMLRLTDMP</sequence>
<dbReference type="KEGG" id="ovb:NB640_11495"/>
<dbReference type="InterPro" id="IPR006597">
    <property type="entry name" value="Sel1-like"/>
</dbReference>
<evidence type="ECO:0000313" key="3">
    <source>
        <dbReference type="Proteomes" id="UP001156215"/>
    </source>
</evidence>
<dbReference type="SUPFAM" id="SSF81901">
    <property type="entry name" value="HCP-like"/>
    <property type="match status" value="2"/>
</dbReference>
<evidence type="ECO:0000256" key="1">
    <source>
        <dbReference type="SAM" id="SignalP"/>
    </source>
</evidence>
<feature type="signal peptide" evidence="1">
    <location>
        <begin position="1"/>
        <end position="24"/>
    </location>
</feature>
<protein>
    <submittedName>
        <fullName evidence="2">SEL1-like repeat protein</fullName>
    </submittedName>
</protein>
<keyword evidence="1" id="KW-0732">Signal</keyword>
<keyword evidence="3" id="KW-1185">Reference proteome</keyword>
<dbReference type="Pfam" id="PF08238">
    <property type="entry name" value="Sel1"/>
    <property type="match status" value="7"/>
</dbReference>
<dbReference type="RefSeq" id="WP_269308833.1">
    <property type="nucleotide sequence ID" value="NZ_CP098242.1"/>
</dbReference>
<accession>A0A9E9LVY6</accession>
<dbReference type="PANTHER" id="PTHR11102">
    <property type="entry name" value="SEL-1-LIKE PROTEIN"/>
    <property type="match status" value="1"/>
</dbReference>
<dbReference type="SMART" id="SM00671">
    <property type="entry name" value="SEL1"/>
    <property type="match status" value="6"/>
</dbReference>
<dbReference type="PANTHER" id="PTHR11102:SF160">
    <property type="entry name" value="ERAD-ASSOCIATED E3 UBIQUITIN-PROTEIN LIGASE COMPONENT HRD3"/>
    <property type="match status" value="1"/>
</dbReference>
<organism evidence="2 3">
    <name type="scientific">Oxalobacter vibrioformis</name>
    <dbReference type="NCBI Taxonomy" id="933080"/>
    <lineage>
        <taxon>Bacteria</taxon>
        <taxon>Pseudomonadati</taxon>
        <taxon>Pseudomonadota</taxon>
        <taxon>Betaproteobacteria</taxon>
        <taxon>Burkholderiales</taxon>
        <taxon>Oxalobacteraceae</taxon>
        <taxon>Oxalobacter</taxon>
    </lineage>
</organism>
<dbReference type="Proteomes" id="UP001156215">
    <property type="component" value="Chromosome"/>
</dbReference>
<dbReference type="InterPro" id="IPR050767">
    <property type="entry name" value="Sel1_AlgK"/>
</dbReference>
<feature type="chain" id="PRO_5039239808" evidence="1">
    <location>
        <begin position="25"/>
        <end position="357"/>
    </location>
</feature>